<feature type="signal peptide" evidence="6">
    <location>
        <begin position="1"/>
        <end position="19"/>
    </location>
</feature>
<evidence type="ECO:0000256" key="5">
    <source>
        <dbReference type="ARBA" id="ARBA00023049"/>
    </source>
</evidence>
<dbReference type="InterPro" id="IPR050626">
    <property type="entry name" value="Peptidase_M16"/>
</dbReference>
<evidence type="ECO:0000313" key="9">
    <source>
        <dbReference type="EMBL" id="RJY18794.1"/>
    </source>
</evidence>
<dbReference type="PANTHER" id="PTHR43690">
    <property type="entry name" value="NARDILYSIN"/>
    <property type="match status" value="1"/>
</dbReference>
<dbReference type="Proteomes" id="UP000273022">
    <property type="component" value="Unassembled WGS sequence"/>
</dbReference>
<dbReference type="InterPro" id="IPR011249">
    <property type="entry name" value="Metalloenz_LuxS/M16"/>
</dbReference>
<sequence length="471" mass="53945">MVNRWMLLGILLPAFMVQAEQCELSKQSLPLYELEQKISTRKLTNGLIVRSLDLTDNNTISIASQFSVGSRNELQGQTGYAHLFEHLLFEGSEHAPGDVFEQKMDEIGARKNASTHFDWTNYYSQFPSYALELILFLDADRFISPSLTTDTINIQKQAVLQERVMRLESQPYFEPAMDFLLGKIKDTPYGHSVIGSRKDIKNATRAQLIAFHQKFYRPDNMQLSIVGKLPKQTRKWVDKYFGDWKKPNSLLESEVEFDINLEQIKGELVDPKGPWPASLLLWNTVGYNHPDAAAVRLLQAHLFSDKASLFSINNQYDPDFMIYFPLAQALASHGVAGLVISPRARASLDELVTEILQLTESVKRNGMSQQRLCYLKQLELNRMVGNITDDLFLAKRLSATSRLDFQHPITAPWERTNVVTVADIQRVANKYFQPNHQIRLDLLPPWYIRWAKQLLEWLPKGTADSIEEEAL</sequence>
<dbReference type="Pfam" id="PF00675">
    <property type="entry name" value="Peptidase_M16"/>
    <property type="match status" value="1"/>
</dbReference>
<keyword evidence="10" id="KW-1185">Reference proteome</keyword>
<reference evidence="9 10" key="1">
    <citation type="submission" date="2018-09" db="EMBL/GenBank/DDBJ databases">
        <title>Phylogeny of the Shewanellaceae, and recommendation for two new genera, Pseudoshewanella and Parashewanella.</title>
        <authorList>
            <person name="Wang G."/>
        </authorList>
    </citation>
    <scope>NUCLEOTIDE SEQUENCE [LARGE SCALE GENOMIC DNA]</scope>
    <source>
        <strain evidence="9 10">KCTC 22492</strain>
    </source>
</reference>
<feature type="domain" description="Peptidase M16 C-terminal" evidence="8">
    <location>
        <begin position="203"/>
        <end position="375"/>
    </location>
</feature>
<evidence type="ECO:0000259" key="8">
    <source>
        <dbReference type="Pfam" id="PF05193"/>
    </source>
</evidence>
<dbReference type="Gene3D" id="3.30.830.10">
    <property type="entry name" value="Metalloenzyme, LuxS/M16 peptidase-like"/>
    <property type="match status" value="2"/>
</dbReference>
<keyword evidence="6" id="KW-0732">Signal</keyword>
<comment type="similarity">
    <text evidence="1">Belongs to the peptidase M16 family.</text>
</comment>
<name>A0A3A6UA12_9GAMM</name>
<accession>A0A3A6UA12</accession>
<dbReference type="EMBL" id="QYYH01000015">
    <property type="protein sequence ID" value="RJY18794.1"/>
    <property type="molecule type" value="Genomic_DNA"/>
</dbReference>
<evidence type="ECO:0000256" key="2">
    <source>
        <dbReference type="ARBA" id="ARBA00022670"/>
    </source>
</evidence>
<feature type="domain" description="Peptidase M16 N-terminal" evidence="7">
    <location>
        <begin position="57"/>
        <end position="170"/>
    </location>
</feature>
<feature type="chain" id="PRO_5017185680" evidence="6">
    <location>
        <begin position="20"/>
        <end position="471"/>
    </location>
</feature>
<gene>
    <name evidence="9" type="ORF">D5R81_03755</name>
</gene>
<evidence type="ECO:0000313" key="10">
    <source>
        <dbReference type="Proteomes" id="UP000273022"/>
    </source>
</evidence>
<dbReference type="GO" id="GO:0046872">
    <property type="term" value="F:metal ion binding"/>
    <property type="evidence" value="ECO:0007669"/>
    <property type="project" value="InterPro"/>
</dbReference>
<dbReference type="PANTHER" id="PTHR43690:SF17">
    <property type="entry name" value="PROTEIN YHJJ"/>
    <property type="match status" value="1"/>
</dbReference>
<evidence type="ECO:0000256" key="3">
    <source>
        <dbReference type="ARBA" id="ARBA00022801"/>
    </source>
</evidence>
<protein>
    <submittedName>
        <fullName evidence="9">Insulinase family protein</fullName>
    </submittedName>
</protein>
<evidence type="ECO:0000256" key="4">
    <source>
        <dbReference type="ARBA" id="ARBA00022833"/>
    </source>
</evidence>
<dbReference type="RefSeq" id="WP_121852319.1">
    <property type="nucleotide sequence ID" value="NZ_CP037952.1"/>
</dbReference>
<dbReference type="GO" id="GO:0008237">
    <property type="term" value="F:metallopeptidase activity"/>
    <property type="evidence" value="ECO:0007669"/>
    <property type="project" value="UniProtKB-KW"/>
</dbReference>
<dbReference type="OrthoDB" id="9811314at2"/>
<proteinExistence type="inferred from homology"/>
<dbReference type="SUPFAM" id="SSF63411">
    <property type="entry name" value="LuxS/MPP-like metallohydrolase"/>
    <property type="match status" value="2"/>
</dbReference>
<comment type="caution">
    <text evidence="9">The sequence shown here is derived from an EMBL/GenBank/DDBJ whole genome shotgun (WGS) entry which is preliminary data.</text>
</comment>
<organism evidence="9 10">
    <name type="scientific">Parashewanella spongiae</name>
    <dbReference type="NCBI Taxonomy" id="342950"/>
    <lineage>
        <taxon>Bacteria</taxon>
        <taxon>Pseudomonadati</taxon>
        <taxon>Pseudomonadota</taxon>
        <taxon>Gammaproteobacteria</taxon>
        <taxon>Alteromonadales</taxon>
        <taxon>Shewanellaceae</taxon>
        <taxon>Parashewanella</taxon>
    </lineage>
</organism>
<evidence type="ECO:0000256" key="6">
    <source>
        <dbReference type="SAM" id="SignalP"/>
    </source>
</evidence>
<keyword evidence="3" id="KW-0378">Hydrolase</keyword>
<keyword evidence="4" id="KW-0862">Zinc</keyword>
<dbReference type="GO" id="GO:0006508">
    <property type="term" value="P:proteolysis"/>
    <property type="evidence" value="ECO:0007669"/>
    <property type="project" value="UniProtKB-KW"/>
</dbReference>
<evidence type="ECO:0000259" key="7">
    <source>
        <dbReference type="Pfam" id="PF00675"/>
    </source>
</evidence>
<keyword evidence="5" id="KW-0482">Metalloprotease</keyword>
<dbReference type="AlphaFoldDB" id="A0A3A6UA12"/>
<dbReference type="Pfam" id="PF05193">
    <property type="entry name" value="Peptidase_M16_C"/>
    <property type="match status" value="1"/>
</dbReference>
<keyword evidence="2" id="KW-0645">Protease</keyword>
<dbReference type="InterPro" id="IPR011765">
    <property type="entry name" value="Pept_M16_N"/>
</dbReference>
<evidence type="ECO:0000256" key="1">
    <source>
        <dbReference type="ARBA" id="ARBA00007261"/>
    </source>
</evidence>
<dbReference type="InterPro" id="IPR007863">
    <property type="entry name" value="Peptidase_M16_C"/>
</dbReference>